<sequence length="251" mass="29392">MDWRRAKTILIIAFICLDLFLGFQLYRTMEKKSQYMNSNIIENGQVTDQEVQSLLAKYQIKLATSKPKEPTQISAFKAKASSLSGWKKGDGETYAKTFPSPVPFKDYQHMDQMLQKWIPFFKDFRYSENDSKPNVRVYLQMKDQIPIYNSRILVHLEKNKIKAIELSHYELTQPISIYLTSFNSALYHLIQSGKVPTSKSPSATVTIREVSLGYWVYPKAEEHIILPAWRFYIDHHFYYVPANKNMEVIKK</sequence>
<gene>
    <name evidence="3" type="ORF">SAMN05421852_101385</name>
</gene>
<protein>
    <submittedName>
        <fullName evidence="3">Two-component signal transduction system YycFG, regulatory protein YycI</fullName>
    </submittedName>
</protein>
<dbReference type="GO" id="GO:0016020">
    <property type="term" value="C:membrane"/>
    <property type="evidence" value="ECO:0007669"/>
    <property type="project" value="InterPro"/>
</dbReference>
<keyword evidence="1" id="KW-0812">Transmembrane</keyword>
<evidence type="ECO:0000259" key="2">
    <source>
        <dbReference type="Pfam" id="PF09648"/>
    </source>
</evidence>
<organism evidence="3 4">
    <name type="scientific">Thermoflavimicrobium dichotomicum</name>
    <dbReference type="NCBI Taxonomy" id="46223"/>
    <lineage>
        <taxon>Bacteria</taxon>
        <taxon>Bacillati</taxon>
        <taxon>Bacillota</taxon>
        <taxon>Bacilli</taxon>
        <taxon>Bacillales</taxon>
        <taxon>Thermoactinomycetaceae</taxon>
        <taxon>Thermoflavimicrobium</taxon>
    </lineage>
</organism>
<dbReference type="AlphaFoldDB" id="A0A1I3K9Z5"/>
<proteinExistence type="predicted"/>
<name>A0A1I3K9Z5_9BACL</name>
<evidence type="ECO:0000256" key="1">
    <source>
        <dbReference type="SAM" id="Phobius"/>
    </source>
</evidence>
<dbReference type="STRING" id="46223.SAMN05421852_101385"/>
<dbReference type="OrthoDB" id="2388036at2"/>
<feature type="domain" description="Regulatory protein YycH-like" evidence="2">
    <location>
        <begin position="51"/>
        <end position="235"/>
    </location>
</feature>
<reference evidence="3 4" key="1">
    <citation type="submission" date="2016-10" db="EMBL/GenBank/DDBJ databases">
        <authorList>
            <person name="de Groot N.N."/>
        </authorList>
    </citation>
    <scope>NUCLEOTIDE SEQUENCE [LARGE SCALE GENOMIC DNA]</scope>
    <source>
        <strain evidence="3 4">DSM 44778</strain>
    </source>
</reference>
<dbReference type="RefSeq" id="WP_093227465.1">
    <property type="nucleotide sequence ID" value="NZ_FORR01000001.1"/>
</dbReference>
<evidence type="ECO:0000313" key="3">
    <source>
        <dbReference type="EMBL" id="SFI69309.1"/>
    </source>
</evidence>
<dbReference type="Proteomes" id="UP000199545">
    <property type="component" value="Unassembled WGS sequence"/>
</dbReference>
<evidence type="ECO:0000313" key="4">
    <source>
        <dbReference type="Proteomes" id="UP000199545"/>
    </source>
</evidence>
<dbReference type="Pfam" id="PF09648">
    <property type="entry name" value="YycI"/>
    <property type="match status" value="1"/>
</dbReference>
<keyword evidence="1" id="KW-1133">Transmembrane helix</keyword>
<dbReference type="EMBL" id="FORR01000001">
    <property type="protein sequence ID" value="SFI69309.1"/>
    <property type="molecule type" value="Genomic_DNA"/>
</dbReference>
<keyword evidence="4" id="KW-1185">Reference proteome</keyword>
<accession>A0A1I3K9Z5</accession>
<keyword evidence="1" id="KW-0472">Membrane</keyword>
<dbReference type="InterPro" id="IPR018604">
    <property type="entry name" value="YycI-like"/>
</dbReference>
<feature type="transmembrane region" description="Helical" evidence="1">
    <location>
        <begin position="6"/>
        <end position="26"/>
    </location>
</feature>